<accession>A0ABD6A8A2</accession>
<protein>
    <submittedName>
        <fullName evidence="2">Uncharacterized protein</fullName>
    </submittedName>
</protein>
<sequence>MIRTHLLEIVEVTLLSFLLSGTLWNTAVGAGAIAPPDAAVAVALTTLLGAAFFTADNVRGPRTIDPR</sequence>
<gene>
    <name evidence="2" type="ORF">ACFQPE_07475</name>
</gene>
<comment type="caution">
    <text evidence="2">The sequence shown here is derived from an EMBL/GenBank/DDBJ whole genome shotgun (WGS) entry which is preliminary data.</text>
</comment>
<feature type="transmembrane region" description="Helical" evidence="1">
    <location>
        <begin position="39"/>
        <end position="58"/>
    </location>
</feature>
<dbReference type="RefSeq" id="WP_276304100.1">
    <property type="nucleotide sequence ID" value="NZ_CP119992.1"/>
</dbReference>
<reference evidence="2 3" key="1">
    <citation type="journal article" date="2019" name="Int. J. Syst. Evol. Microbiol.">
        <title>The Global Catalogue of Microorganisms (GCM) 10K type strain sequencing project: providing services to taxonomists for standard genome sequencing and annotation.</title>
        <authorList>
            <consortium name="The Broad Institute Genomics Platform"/>
            <consortium name="The Broad Institute Genome Sequencing Center for Infectious Disease"/>
            <person name="Wu L."/>
            <person name="Ma J."/>
        </authorList>
    </citation>
    <scope>NUCLEOTIDE SEQUENCE [LARGE SCALE GENOMIC DNA]</scope>
    <source>
        <strain evidence="2 3">PSR21</strain>
    </source>
</reference>
<evidence type="ECO:0000256" key="1">
    <source>
        <dbReference type="SAM" id="Phobius"/>
    </source>
</evidence>
<keyword evidence="1" id="KW-0472">Membrane</keyword>
<organism evidence="2 3">
    <name type="scientific">Halomarina halobia</name>
    <dbReference type="NCBI Taxonomy" id="3033386"/>
    <lineage>
        <taxon>Archaea</taxon>
        <taxon>Methanobacteriati</taxon>
        <taxon>Methanobacteriota</taxon>
        <taxon>Stenosarchaea group</taxon>
        <taxon>Halobacteria</taxon>
        <taxon>Halobacteriales</taxon>
        <taxon>Natronomonadaceae</taxon>
        <taxon>Halomarina</taxon>
    </lineage>
</organism>
<feature type="transmembrane region" description="Helical" evidence="1">
    <location>
        <begin position="12"/>
        <end position="33"/>
    </location>
</feature>
<name>A0ABD6A8A2_9EURY</name>
<evidence type="ECO:0000313" key="3">
    <source>
        <dbReference type="Proteomes" id="UP001596547"/>
    </source>
</evidence>
<keyword evidence="3" id="KW-1185">Reference proteome</keyword>
<dbReference type="EMBL" id="JBHTBF010000002">
    <property type="protein sequence ID" value="MFC7316637.1"/>
    <property type="molecule type" value="Genomic_DNA"/>
</dbReference>
<dbReference type="GeneID" id="79316719"/>
<proteinExistence type="predicted"/>
<dbReference type="Proteomes" id="UP001596547">
    <property type="component" value="Unassembled WGS sequence"/>
</dbReference>
<keyword evidence="1" id="KW-1133">Transmembrane helix</keyword>
<dbReference type="AlphaFoldDB" id="A0ABD6A8A2"/>
<evidence type="ECO:0000313" key="2">
    <source>
        <dbReference type="EMBL" id="MFC7316637.1"/>
    </source>
</evidence>
<keyword evidence="1" id="KW-0812">Transmembrane</keyword>